<keyword evidence="1" id="KW-0732">Signal</keyword>
<keyword evidence="4" id="KW-1185">Reference proteome</keyword>
<dbReference type="Proteomes" id="UP000274271">
    <property type="component" value="Unassembled WGS sequence"/>
</dbReference>
<evidence type="ECO:0000313" key="4">
    <source>
        <dbReference type="Proteomes" id="UP000274271"/>
    </source>
</evidence>
<evidence type="ECO:0000313" key="3">
    <source>
        <dbReference type="EMBL" id="RRB10481.1"/>
    </source>
</evidence>
<sequence length="654" mass="74859">MFSLRLANYWLTLSCLLLSACGFSQQLTFGQIDYNDLTMRMYPADSSAEAVVLSDIGKTAILQNDSRGYYAEYQRHVRIKILKKSAFERSTITVPFYRLRSDLREEVRDIQGSTHTLLADGSVKVDQLNKDAIFEERRTEKLYIKRFTLPNVREGSVIEFTYTLTSDFVFELREWDFQRDIPVRWSQYELNLIAGFEYRILFQGFEPLAVDENQSSGTMIHYRWAMKNLVALREEDFMATPDNYRAKVWFELVRTTLPHEIGPRNYAKKWDDLDKLLLVDSQFGLAINRTGFLKETAATLRKQSADTLQQVTAAYQFIQKAMSWNKRRAIYTEDGLKKAFEAKTGNTADLNLMLVGLLREMGLEAFPVILSTKQNGTLSKEYPLLSRFDYVIALVNWGGKDWLLDACGPGLRAGVLPVHCLNGEGRLVHIRHPRWVSLSPIEKRRESGQFLLKITKDGQLDGSITVTQSGYAAADSRQVLKEISLEKFRQAFKSQSPDWQWNELVVLNADSSYLPLTIKGHVTVSEAVSRIENRLYLRPLPISDYAKNPFKSPERRFPVDMGVPIEKVYVASYTLPEGYKVEEVPRNIALALPGNVGRFSFVTGVEGRNLQISSRLVFSKAIFGPEEYGALREFYNQIIAKHAEQVVLKKTDEK</sequence>
<dbReference type="EMBL" id="RQJP01000007">
    <property type="protein sequence ID" value="RRB10481.1"/>
    <property type="molecule type" value="Genomic_DNA"/>
</dbReference>
<dbReference type="AlphaFoldDB" id="A0A3P1CAX2"/>
<proteinExistence type="predicted"/>
<dbReference type="Gene3D" id="2.60.120.1130">
    <property type="match status" value="1"/>
</dbReference>
<name>A0A3P1CAX2_9BACT</name>
<dbReference type="InterPro" id="IPR038765">
    <property type="entry name" value="Papain-like_cys_pep_sf"/>
</dbReference>
<gene>
    <name evidence="3" type="ORF">EHT87_30135</name>
</gene>
<dbReference type="RefSeq" id="WP_124910491.1">
    <property type="nucleotide sequence ID" value="NZ_RQJP01000007.1"/>
</dbReference>
<comment type="caution">
    <text evidence="3">The sequence shown here is derived from an EMBL/GenBank/DDBJ whole genome shotgun (WGS) entry which is preliminary data.</text>
</comment>
<feature type="signal peptide" evidence="1">
    <location>
        <begin position="1"/>
        <end position="26"/>
    </location>
</feature>
<organism evidence="3 4">
    <name type="scientific">Larkinella knui</name>
    <dbReference type="NCBI Taxonomy" id="2025310"/>
    <lineage>
        <taxon>Bacteria</taxon>
        <taxon>Pseudomonadati</taxon>
        <taxon>Bacteroidota</taxon>
        <taxon>Cytophagia</taxon>
        <taxon>Cytophagales</taxon>
        <taxon>Spirosomataceae</taxon>
        <taxon>Larkinella</taxon>
    </lineage>
</organism>
<feature type="chain" id="PRO_5017948584" evidence="1">
    <location>
        <begin position="27"/>
        <end position="654"/>
    </location>
</feature>
<dbReference type="InterPro" id="IPR024618">
    <property type="entry name" value="DUF3857"/>
</dbReference>
<dbReference type="Gene3D" id="2.60.40.3140">
    <property type="match status" value="1"/>
</dbReference>
<protein>
    <submittedName>
        <fullName evidence="3">DUF3857 domain-containing protein</fullName>
    </submittedName>
</protein>
<dbReference type="Pfam" id="PF12969">
    <property type="entry name" value="DUF3857"/>
    <property type="match status" value="1"/>
</dbReference>
<dbReference type="OrthoDB" id="98874at2"/>
<dbReference type="SUPFAM" id="SSF54001">
    <property type="entry name" value="Cysteine proteinases"/>
    <property type="match status" value="1"/>
</dbReference>
<feature type="domain" description="DUF3857" evidence="2">
    <location>
        <begin position="72"/>
        <end position="231"/>
    </location>
</feature>
<evidence type="ECO:0000256" key="1">
    <source>
        <dbReference type="SAM" id="SignalP"/>
    </source>
</evidence>
<evidence type="ECO:0000259" key="2">
    <source>
        <dbReference type="Pfam" id="PF12969"/>
    </source>
</evidence>
<reference evidence="3 4" key="1">
    <citation type="submission" date="2018-11" db="EMBL/GenBank/DDBJ databases">
        <authorList>
            <person name="Zhou Z."/>
            <person name="Wang G."/>
        </authorList>
    </citation>
    <scope>NUCLEOTIDE SEQUENCE [LARGE SCALE GENOMIC DNA]</scope>
    <source>
        <strain evidence="3 4">KCTC42998</strain>
    </source>
</reference>
<accession>A0A3P1CAX2</accession>
<dbReference type="PROSITE" id="PS51257">
    <property type="entry name" value="PROKAR_LIPOPROTEIN"/>
    <property type="match status" value="1"/>
</dbReference>
<dbReference type="Gene3D" id="3.10.620.30">
    <property type="match status" value="1"/>
</dbReference>